<evidence type="ECO:0000313" key="1">
    <source>
        <dbReference type="EMBL" id="CAF4229144.1"/>
    </source>
</evidence>
<sequence length="93" mass="10333">MGTVDFTINSFTYLPELCIFCLHLLGARVGIVHEFVSSIFASLSRAEDEKKVPLVPIHIAEVTEQKQQQHHHLTVAPLHMTSHSKNGSTAVEL</sequence>
<organism evidence="1 2">
    <name type="scientific">Adineta steineri</name>
    <dbReference type="NCBI Taxonomy" id="433720"/>
    <lineage>
        <taxon>Eukaryota</taxon>
        <taxon>Metazoa</taxon>
        <taxon>Spiralia</taxon>
        <taxon>Gnathifera</taxon>
        <taxon>Rotifera</taxon>
        <taxon>Eurotatoria</taxon>
        <taxon>Bdelloidea</taxon>
        <taxon>Adinetida</taxon>
        <taxon>Adinetidae</taxon>
        <taxon>Adineta</taxon>
    </lineage>
</organism>
<protein>
    <submittedName>
        <fullName evidence="1">Uncharacterized protein</fullName>
    </submittedName>
</protein>
<reference evidence="1" key="1">
    <citation type="submission" date="2021-02" db="EMBL/GenBank/DDBJ databases">
        <authorList>
            <person name="Nowell W R."/>
        </authorList>
    </citation>
    <scope>NUCLEOTIDE SEQUENCE</scope>
</reference>
<proteinExistence type="predicted"/>
<dbReference type="Proteomes" id="UP000663844">
    <property type="component" value="Unassembled WGS sequence"/>
</dbReference>
<dbReference type="EMBL" id="CAJOAZ010010943">
    <property type="protein sequence ID" value="CAF4229144.1"/>
    <property type="molecule type" value="Genomic_DNA"/>
</dbReference>
<evidence type="ECO:0000313" key="2">
    <source>
        <dbReference type="Proteomes" id="UP000663844"/>
    </source>
</evidence>
<dbReference type="AlphaFoldDB" id="A0A820D7L1"/>
<gene>
    <name evidence="1" type="ORF">OXD698_LOCUS42298</name>
</gene>
<name>A0A820D7L1_9BILA</name>
<comment type="caution">
    <text evidence="1">The sequence shown here is derived from an EMBL/GenBank/DDBJ whole genome shotgun (WGS) entry which is preliminary data.</text>
</comment>
<accession>A0A820D7L1</accession>